<comment type="caution">
    <text evidence="3">The sequence shown here is derived from an EMBL/GenBank/DDBJ whole genome shotgun (WGS) entry which is preliminary data.</text>
</comment>
<accession>A0ABP8STA8</accession>
<feature type="region of interest" description="Disordered" evidence="1">
    <location>
        <begin position="82"/>
        <end position="124"/>
    </location>
</feature>
<feature type="domain" description="Helix-turn-helix" evidence="2">
    <location>
        <begin position="33"/>
        <end position="80"/>
    </location>
</feature>
<keyword evidence="4" id="KW-1185">Reference proteome</keyword>
<evidence type="ECO:0000313" key="4">
    <source>
        <dbReference type="Proteomes" id="UP001500307"/>
    </source>
</evidence>
<protein>
    <recommendedName>
        <fullName evidence="2">Helix-turn-helix domain-containing protein</fullName>
    </recommendedName>
</protein>
<evidence type="ECO:0000259" key="2">
    <source>
        <dbReference type="Pfam" id="PF12728"/>
    </source>
</evidence>
<dbReference type="Pfam" id="PF12728">
    <property type="entry name" value="HTH_17"/>
    <property type="match status" value="1"/>
</dbReference>
<evidence type="ECO:0000256" key="1">
    <source>
        <dbReference type="SAM" id="MobiDB-lite"/>
    </source>
</evidence>
<evidence type="ECO:0000313" key="3">
    <source>
        <dbReference type="EMBL" id="GAA4574373.1"/>
    </source>
</evidence>
<sequence length="124" mass="13750">MHADPPRPRRRLPPPPPPPTQRAGHNDEQEPRLYTPAEAALLLRVSESWLRRRAGRRHIPCTFLGKHLRFSAADLAAIIAAAAAPATGRRPNRRRPHPTPITDLPHDGSHASITDAPDTNRSEI</sequence>
<name>A0ABP8STA8_9ACTN</name>
<proteinExistence type="predicted"/>
<dbReference type="RefSeq" id="WP_346121906.1">
    <property type="nucleotide sequence ID" value="NZ_BAABGU010000023.1"/>
</dbReference>
<dbReference type="EMBL" id="BAABGU010000023">
    <property type="protein sequence ID" value="GAA4574373.1"/>
    <property type="molecule type" value="Genomic_DNA"/>
</dbReference>
<gene>
    <name evidence="3" type="ORF">GCM10023176_41290</name>
</gene>
<dbReference type="InterPro" id="IPR041657">
    <property type="entry name" value="HTH_17"/>
</dbReference>
<reference evidence="4" key="1">
    <citation type="journal article" date="2019" name="Int. J. Syst. Evol. Microbiol.">
        <title>The Global Catalogue of Microorganisms (GCM) 10K type strain sequencing project: providing services to taxonomists for standard genome sequencing and annotation.</title>
        <authorList>
            <consortium name="The Broad Institute Genomics Platform"/>
            <consortium name="The Broad Institute Genome Sequencing Center for Infectious Disease"/>
            <person name="Wu L."/>
            <person name="Ma J."/>
        </authorList>
    </citation>
    <scope>NUCLEOTIDE SEQUENCE [LARGE SCALE GENOMIC DNA]</scope>
    <source>
        <strain evidence="4">JCM 3175</strain>
    </source>
</reference>
<dbReference type="Proteomes" id="UP001500307">
    <property type="component" value="Unassembled WGS sequence"/>
</dbReference>
<feature type="region of interest" description="Disordered" evidence="1">
    <location>
        <begin position="1"/>
        <end position="33"/>
    </location>
</feature>
<organism evidence="3 4">
    <name type="scientific">Micromonospora coerulea</name>
    <dbReference type="NCBI Taxonomy" id="47856"/>
    <lineage>
        <taxon>Bacteria</taxon>
        <taxon>Bacillati</taxon>
        <taxon>Actinomycetota</taxon>
        <taxon>Actinomycetes</taxon>
        <taxon>Micromonosporales</taxon>
        <taxon>Micromonosporaceae</taxon>
        <taxon>Micromonospora</taxon>
    </lineage>
</organism>